<gene>
    <name evidence="2" type="ORF">GCM10009804_60220</name>
</gene>
<feature type="transmembrane region" description="Helical" evidence="1">
    <location>
        <begin position="6"/>
        <end position="24"/>
    </location>
</feature>
<accession>A0ABN2E5T9</accession>
<name>A0ABN2E5T9_9ACTN</name>
<keyword evidence="1" id="KW-0812">Transmembrane</keyword>
<feature type="transmembrane region" description="Helical" evidence="1">
    <location>
        <begin position="57"/>
        <end position="78"/>
    </location>
</feature>
<evidence type="ECO:0008006" key="4">
    <source>
        <dbReference type="Google" id="ProtNLM"/>
    </source>
</evidence>
<keyword evidence="1" id="KW-1133">Transmembrane helix</keyword>
<dbReference type="RefSeq" id="WP_344238824.1">
    <property type="nucleotide sequence ID" value="NZ_BAAAPH010000023.1"/>
</dbReference>
<dbReference type="Proteomes" id="UP001501705">
    <property type="component" value="Unassembled WGS sequence"/>
</dbReference>
<protein>
    <recommendedName>
        <fullName evidence="4">Holin</fullName>
    </recommendedName>
</protein>
<evidence type="ECO:0000313" key="2">
    <source>
        <dbReference type="EMBL" id="GAA1595594.1"/>
    </source>
</evidence>
<proteinExistence type="predicted"/>
<organism evidence="2 3">
    <name type="scientific">Kribbella hippodromi</name>
    <dbReference type="NCBI Taxonomy" id="434347"/>
    <lineage>
        <taxon>Bacteria</taxon>
        <taxon>Bacillati</taxon>
        <taxon>Actinomycetota</taxon>
        <taxon>Actinomycetes</taxon>
        <taxon>Propionibacteriales</taxon>
        <taxon>Kribbellaceae</taxon>
        <taxon>Kribbella</taxon>
    </lineage>
</organism>
<comment type="caution">
    <text evidence="2">The sequence shown here is derived from an EMBL/GenBank/DDBJ whole genome shotgun (WGS) entry which is preliminary data.</text>
</comment>
<evidence type="ECO:0000256" key="1">
    <source>
        <dbReference type="SAM" id="Phobius"/>
    </source>
</evidence>
<keyword evidence="3" id="KW-1185">Reference proteome</keyword>
<reference evidence="2 3" key="1">
    <citation type="journal article" date="2019" name="Int. J. Syst. Evol. Microbiol.">
        <title>The Global Catalogue of Microorganisms (GCM) 10K type strain sequencing project: providing services to taxonomists for standard genome sequencing and annotation.</title>
        <authorList>
            <consortium name="The Broad Institute Genomics Platform"/>
            <consortium name="The Broad Institute Genome Sequencing Center for Infectious Disease"/>
            <person name="Wu L."/>
            <person name="Ma J."/>
        </authorList>
    </citation>
    <scope>NUCLEOTIDE SEQUENCE [LARGE SCALE GENOMIC DNA]</scope>
    <source>
        <strain evidence="2 3">JCM 15572</strain>
    </source>
</reference>
<sequence length="99" mass="10698">MRVTELGALCFGVVVGWVTYRTLIRRSDRAALTDISAVIAAVGGGAVTGLFKSPTLFAWYSIGLLGGFLMYFVLFWIFNGNKKLGEVMGGPKANDGRDF</sequence>
<feature type="transmembrane region" description="Helical" evidence="1">
    <location>
        <begin position="31"/>
        <end position="51"/>
    </location>
</feature>
<evidence type="ECO:0000313" key="3">
    <source>
        <dbReference type="Proteomes" id="UP001501705"/>
    </source>
</evidence>
<keyword evidence="1" id="KW-0472">Membrane</keyword>
<dbReference type="EMBL" id="BAAAPH010000023">
    <property type="protein sequence ID" value="GAA1595594.1"/>
    <property type="molecule type" value="Genomic_DNA"/>
</dbReference>